<name>A0A2S7DED8_9XANT</name>
<evidence type="ECO:0000313" key="1">
    <source>
        <dbReference type="EMBL" id="PPU72094.1"/>
    </source>
</evidence>
<comment type="caution">
    <text evidence="1">The sequence shown here is derived from an EMBL/GenBank/DDBJ whole genome shotgun (WGS) entry which is preliminary data.</text>
</comment>
<evidence type="ECO:0000313" key="2">
    <source>
        <dbReference type="Proteomes" id="UP000239865"/>
    </source>
</evidence>
<protein>
    <submittedName>
        <fullName evidence="1">Uncharacterized protein</fullName>
    </submittedName>
</protein>
<dbReference type="EMBL" id="MDEH01000007">
    <property type="protein sequence ID" value="PPU72094.1"/>
    <property type="molecule type" value="Genomic_DNA"/>
</dbReference>
<gene>
    <name evidence="1" type="ORF">XmelCFBP4644_13865</name>
</gene>
<dbReference type="Proteomes" id="UP000239865">
    <property type="component" value="Unassembled WGS sequence"/>
</dbReference>
<dbReference type="AlphaFoldDB" id="A0A2S7DED8"/>
<organism evidence="1 2">
    <name type="scientific">Xanthomonas melonis</name>
    <dbReference type="NCBI Taxonomy" id="56456"/>
    <lineage>
        <taxon>Bacteria</taxon>
        <taxon>Pseudomonadati</taxon>
        <taxon>Pseudomonadota</taxon>
        <taxon>Gammaproteobacteria</taxon>
        <taxon>Lysobacterales</taxon>
        <taxon>Lysobacteraceae</taxon>
        <taxon>Xanthomonas</taxon>
    </lineage>
</organism>
<proteinExistence type="predicted"/>
<reference evidence="1 2" key="1">
    <citation type="submission" date="2016-08" db="EMBL/GenBank/DDBJ databases">
        <authorList>
            <person name="Seilhamer J.J."/>
        </authorList>
    </citation>
    <scope>NUCLEOTIDE SEQUENCE [LARGE SCALE GENOMIC DNA]</scope>
    <source>
        <strain evidence="1 2">CFBP4644</strain>
    </source>
</reference>
<accession>A0A2S7DED8</accession>
<sequence length="267" mass="29553">MPAVNEAEIKSAYDDLIEYSYNNLSGAERNEGIVLCEDLETYCLGGRWAGLALDYRRAWLGEIIRRVQGLISSKDAIVAGTTSRKVLVERLSGDAGCRPLKISTIGFSQYTVNRHFQSHYVGQPEWVANKEIKDVAKVLRGEPKKSTDLRIRLHLHAGTWVALNNRGFALHCLANVVPRRLAFDPDLSSDETSRMTKSFADSGLRLTMSIPESRRSKDQWSKTIPTLITGIPETRNSVEILYTIKAIGMAVGAAADVGNEIVYNTGP</sequence>